<proteinExistence type="predicted"/>
<name>A0ABV6NM55_9BACI</name>
<dbReference type="EMBL" id="JBHLTR010000082">
    <property type="protein sequence ID" value="MFC0561850.1"/>
    <property type="molecule type" value="Genomic_DNA"/>
</dbReference>
<gene>
    <name evidence="1" type="ORF">ACFFH4_23485</name>
</gene>
<sequence length="101" mass="11998">MNLLASQTCVEVHQEIGWTEKRIVETTFDIKLFEDQLVVKDDVFPLTSIFDISYRKKPEQGAMGFLYLHTNRGVRTYYIKEDAYFLVNTYQKLKSERPELR</sequence>
<dbReference type="RefSeq" id="WP_273843946.1">
    <property type="nucleotide sequence ID" value="NZ_JAQQWT010000007.1"/>
</dbReference>
<evidence type="ECO:0008006" key="3">
    <source>
        <dbReference type="Google" id="ProtNLM"/>
    </source>
</evidence>
<keyword evidence="2" id="KW-1185">Reference proteome</keyword>
<evidence type="ECO:0000313" key="2">
    <source>
        <dbReference type="Proteomes" id="UP001589833"/>
    </source>
</evidence>
<reference evidence="1 2" key="1">
    <citation type="submission" date="2024-09" db="EMBL/GenBank/DDBJ databases">
        <authorList>
            <person name="Sun Q."/>
            <person name="Mori K."/>
        </authorList>
    </citation>
    <scope>NUCLEOTIDE SEQUENCE [LARGE SCALE GENOMIC DNA]</scope>
    <source>
        <strain evidence="1 2">NCAIM B.02301</strain>
    </source>
</reference>
<evidence type="ECO:0000313" key="1">
    <source>
        <dbReference type="EMBL" id="MFC0561850.1"/>
    </source>
</evidence>
<organism evidence="1 2">
    <name type="scientific">Halalkalibacter alkalisediminis</name>
    <dbReference type="NCBI Taxonomy" id="935616"/>
    <lineage>
        <taxon>Bacteria</taxon>
        <taxon>Bacillati</taxon>
        <taxon>Bacillota</taxon>
        <taxon>Bacilli</taxon>
        <taxon>Bacillales</taxon>
        <taxon>Bacillaceae</taxon>
        <taxon>Halalkalibacter</taxon>
    </lineage>
</organism>
<comment type="caution">
    <text evidence="1">The sequence shown here is derived from an EMBL/GenBank/DDBJ whole genome shotgun (WGS) entry which is preliminary data.</text>
</comment>
<protein>
    <recommendedName>
        <fullName evidence="3">Bacterial Pleckstrin homology domain-containing protein</fullName>
    </recommendedName>
</protein>
<accession>A0ABV6NM55</accession>
<dbReference type="Proteomes" id="UP001589833">
    <property type="component" value="Unassembled WGS sequence"/>
</dbReference>